<feature type="domain" description="SAF" evidence="1">
    <location>
        <begin position="52"/>
        <end position="114"/>
    </location>
</feature>
<sequence>MASAPDKPRLAAFAGRTFRLVRRRRRFFAAVLFCAAIAIAVNQLAPGSQASQAVLSAARDLPSGTRLSAADLRLVRVPTSLLPDSALAQLDDATGQQLAGALRKGQLLTDASLVGQSLLAGAPPGSSAVPLRLADPATAQLVSPGQLVTVVGTSDDGTGRTGAGTVLATAVPILWAQRKSEATSNWAAVKDAEGLVVIAATAEQATALAGAVGRIRLSLVLVSPP</sequence>
<dbReference type="RefSeq" id="WP_309799731.1">
    <property type="nucleotide sequence ID" value="NZ_BAAAHY010000007.1"/>
</dbReference>
<dbReference type="Pfam" id="PF16976">
    <property type="entry name" value="RcpC"/>
    <property type="match status" value="1"/>
</dbReference>
<dbReference type="CDD" id="cd11614">
    <property type="entry name" value="SAF_CpaB_FlgA_like"/>
    <property type="match status" value="1"/>
</dbReference>
<dbReference type="EMBL" id="JAVDQF010000001">
    <property type="protein sequence ID" value="MDR6270567.1"/>
    <property type="molecule type" value="Genomic_DNA"/>
</dbReference>
<accession>A0ABU1JDQ4</accession>
<keyword evidence="3" id="KW-1185">Reference proteome</keyword>
<comment type="caution">
    <text evidence="2">The sequence shown here is derived from an EMBL/GenBank/DDBJ whole genome shotgun (WGS) entry which is preliminary data.</text>
</comment>
<organism evidence="2 3">
    <name type="scientific">Arthrobacter russicus</name>
    <dbReference type="NCBI Taxonomy" id="172040"/>
    <lineage>
        <taxon>Bacteria</taxon>
        <taxon>Bacillati</taxon>
        <taxon>Actinomycetota</taxon>
        <taxon>Actinomycetes</taxon>
        <taxon>Micrococcales</taxon>
        <taxon>Micrococcaceae</taxon>
        <taxon>Arthrobacter</taxon>
    </lineage>
</organism>
<reference evidence="2 3" key="1">
    <citation type="submission" date="2023-07" db="EMBL/GenBank/DDBJ databases">
        <title>Sequencing the genomes of 1000 actinobacteria strains.</title>
        <authorList>
            <person name="Klenk H.-P."/>
        </authorList>
    </citation>
    <scope>NUCLEOTIDE SEQUENCE [LARGE SCALE GENOMIC DNA]</scope>
    <source>
        <strain evidence="2 3">DSM 14555</strain>
    </source>
</reference>
<dbReference type="InterPro" id="IPR013974">
    <property type="entry name" value="SAF"/>
</dbReference>
<gene>
    <name evidence="2" type="ORF">JOE69_002805</name>
</gene>
<dbReference type="SMART" id="SM00858">
    <property type="entry name" value="SAF"/>
    <property type="match status" value="1"/>
</dbReference>
<dbReference type="Pfam" id="PF08666">
    <property type="entry name" value="SAF"/>
    <property type="match status" value="1"/>
</dbReference>
<evidence type="ECO:0000313" key="2">
    <source>
        <dbReference type="EMBL" id="MDR6270567.1"/>
    </source>
</evidence>
<evidence type="ECO:0000313" key="3">
    <source>
        <dbReference type="Proteomes" id="UP001185069"/>
    </source>
</evidence>
<evidence type="ECO:0000259" key="1">
    <source>
        <dbReference type="SMART" id="SM00858"/>
    </source>
</evidence>
<name>A0ABU1JDQ4_9MICC</name>
<protein>
    <submittedName>
        <fullName evidence="2">Flp pilus assembly protein CpaB</fullName>
    </submittedName>
</protein>
<dbReference type="Proteomes" id="UP001185069">
    <property type="component" value="Unassembled WGS sequence"/>
</dbReference>
<dbReference type="InterPro" id="IPR031571">
    <property type="entry name" value="RcpC_dom"/>
</dbReference>
<proteinExistence type="predicted"/>
<dbReference type="Gene3D" id="3.90.1210.10">
    <property type="entry name" value="Antifreeze-like/N-acetylneuraminic acid synthase C-terminal domain"/>
    <property type="match status" value="1"/>
</dbReference>